<dbReference type="GO" id="GO:0008270">
    <property type="term" value="F:zinc ion binding"/>
    <property type="evidence" value="ECO:0007669"/>
    <property type="project" value="UniProtKB-KW"/>
</dbReference>
<dbReference type="Gene3D" id="3.30.160.60">
    <property type="entry name" value="Classic Zinc Finger"/>
    <property type="match status" value="1"/>
</dbReference>
<organism evidence="4 5">
    <name type="scientific">Dendrobium nobile</name>
    <name type="common">Orchid</name>
    <dbReference type="NCBI Taxonomy" id="94219"/>
    <lineage>
        <taxon>Eukaryota</taxon>
        <taxon>Viridiplantae</taxon>
        <taxon>Streptophyta</taxon>
        <taxon>Embryophyta</taxon>
        <taxon>Tracheophyta</taxon>
        <taxon>Spermatophyta</taxon>
        <taxon>Magnoliopsida</taxon>
        <taxon>Liliopsida</taxon>
        <taxon>Asparagales</taxon>
        <taxon>Orchidaceae</taxon>
        <taxon>Epidendroideae</taxon>
        <taxon>Malaxideae</taxon>
        <taxon>Dendrobiinae</taxon>
        <taxon>Dendrobium</taxon>
    </lineage>
</organism>
<evidence type="ECO:0000313" key="5">
    <source>
        <dbReference type="Proteomes" id="UP000829196"/>
    </source>
</evidence>
<gene>
    <name evidence="4" type="ORF">KFK09_002700</name>
</gene>
<feature type="compositionally biased region" description="Acidic residues" evidence="2">
    <location>
        <begin position="185"/>
        <end position="195"/>
    </location>
</feature>
<dbReference type="EMBL" id="JAGYWB010000003">
    <property type="protein sequence ID" value="KAI0527102.1"/>
    <property type="molecule type" value="Genomic_DNA"/>
</dbReference>
<feature type="domain" description="C2H2-type" evidence="3">
    <location>
        <begin position="64"/>
        <end position="91"/>
    </location>
</feature>
<evidence type="ECO:0000256" key="2">
    <source>
        <dbReference type="SAM" id="MobiDB-lite"/>
    </source>
</evidence>
<comment type="caution">
    <text evidence="4">The sequence shown here is derived from an EMBL/GenBank/DDBJ whole genome shotgun (WGS) entry which is preliminary data.</text>
</comment>
<feature type="compositionally biased region" description="Pro residues" evidence="2">
    <location>
        <begin position="1"/>
        <end position="25"/>
    </location>
</feature>
<keyword evidence="1" id="KW-0863">Zinc-finger</keyword>
<accession>A0A8T3C7L5</accession>
<dbReference type="AlphaFoldDB" id="A0A8T3C7L5"/>
<dbReference type="SUPFAM" id="SSF57667">
    <property type="entry name" value="beta-beta-alpha zinc fingers"/>
    <property type="match status" value="1"/>
</dbReference>
<dbReference type="PROSITE" id="PS00028">
    <property type="entry name" value="ZINC_FINGER_C2H2_1"/>
    <property type="match status" value="1"/>
</dbReference>
<dbReference type="PANTHER" id="PTHR45730:SF108">
    <property type="entry name" value="PROTEIN LATE FLOWERING"/>
    <property type="match status" value="1"/>
</dbReference>
<dbReference type="InterPro" id="IPR036236">
    <property type="entry name" value="Znf_C2H2_sf"/>
</dbReference>
<feature type="region of interest" description="Disordered" evidence="2">
    <location>
        <begin position="1"/>
        <end position="57"/>
    </location>
</feature>
<feature type="region of interest" description="Disordered" evidence="2">
    <location>
        <begin position="177"/>
        <end position="202"/>
    </location>
</feature>
<sequence>MLTQPSPSPSLPPPSRPPSPPPPPSSTLDLSLTLGSPSTSSSSSSSSPSTSPAHPPHQNDVRLFPCLFCNKKFLKSQALGGHQNAHKKERSVSWTTHNLYLHHQPPLAAETTSSLPIASHGCRSTSFVPYSVGGAARFTTAGYRHLPFIPTTAVDPGEGYETMDLLNWQRSSIPNHWDDNVHANDDDDDDDDDVDVPVAENADAEVDLSLRL</sequence>
<dbReference type="InterPro" id="IPR013087">
    <property type="entry name" value="Znf_C2H2_type"/>
</dbReference>
<evidence type="ECO:0000259" key="3">
    <source>
        <dbReference type="PROSITE" id="PS50157"/>
    </source>
</evidence>
<reference evidence="4" key="1">
    <citation type="journal article" date="2022" name="Front. Genet.">
        <title>Chromosome-Scale Assembly of the Dendrobium nobile Genome Provides Insights Into the Molecular Mechanism of the Biosynthesis of the Medicinal Active Ingredient of Dendrobium.</title>
        <authorList>
            <person name="Xu Q."/>
            <person name="Niu S.-C."/>
            <person name="Li K.-L."/>
            <person name="Zheng P.-J."/>
            <person name="Zhang X.-J."/>
            <person name="Jia Y."/>
            <person name="Liu Y."/>
            <person name="Niu Y.-X."/>
            <person name="Yu L.-H."/>
            <person name="Chen D.-F."/>
            <person name="Zhang G.-Q."/>
        </authorList>
    </citation>
    <scope>NUCLEOTIDE SEQUENCE</scope>
    <source>
        <tissue evidence="4">Leaf</tissue>
    </source>
</reference>
<dbReference type="Proteomes" id="UP000829196">
    <property type="component" value="Unassembled WGS sequence"/>
</dbReference>
<dbReference type="PROSITE" id="PS50157">
    <property type="entry name" value="ZINC_FINGER_C2H2_2"/>
    <property type="match status" value="1"/>
</dbReference>
<feature type="compositionally biased region" description="Low complexity" evidence="2">
    <location>
        <begin position="26"/>
        <end position="52"/>
    </location>
</feature>
<evidence type="ECO:0000313" key="4">
    <source>
        <dbReference type="EMBL" id="KAI0527102.1"/>
    </source>
</evidence>
<evidence type="ECO:0000256" key="1">
    <source>
        <dbReference type="PROSITE-ProRule" id="PRU00042"/>
    </source>
</evidence>
<proteinExistence type="predicted"/>
<keyword evidence="5" id="KW-1185">Reference proteome</keyword>
<dbReference type="GO" id="GO:0003700">
    <property type="term" value="F:DNA-binding transcription factor activity"/>
    <property type="evidence" value="ECO:0007669"/>
    <property type="project" value="InterPro"/>
</dbReference>
<dbReference type="OrthoDB" id="1915958at2759"/>
<dbReference type="InterPro" id="IPR045320">
    <property type="entry name" value="JAGGED/SL1-like"/>
</dbReference>
<keyword evidence="1" id="KW-0862">Zinc</keyword>
<keyword evidence="1" id="KW-0479">Metal-binding</keyword>
<protein>
    <recommendedName>
        <fullName evidence="3">C2H2-type domain-containing protein</fullName>
    </recommendedName>
</protein>
<dbReference type="PANTHER" id="PTHR45730">
    <property type="entry name" value="ZINC FINGER PROTEIN JAGGED"/>
    <property type="match status" value="1"/>
</dbReference>
<name>A0A8T3C7L5_DENNO</name>